<name>A0A0N0XL17_9NEIS</name>
<evidence type="ECO:0000256" key="4">
    <source>
        <dbReference type="ARBA" id="ARBA00023004"/>
    </source>
</evidence>
<reference evidence="6 7" key="1">
    <citation type="submission" date="2015-07" db="EMBL/GenBank/DDBJ databases">
        <title>Draft genome sequence of the Amantichitinum ursilacus IGB-41, a new chitin-degrading bacterium.</title>
        <authorList>
            <person name="Kirstahler P."/>
            <person name="Guenther M."/>
            <person name="Grumaz C."/>
            <person name="Rupp S."/>
            <person name="Zibek S."/>
            <person name="Sohn K."/>
        </authorList>
    </citation>
    <scope>NUCLEOTIDE SEQUENCE [LARGE SCALE GENOMIC DNA]</scope>
    <source>
        <strain evidence="6 7">IGB-41</strain>
    </source>
</reference>
<dbReference type="RefSeq" id="WP_053937763.1">
    <property type="nucleotide sequence ID" value="NZ_LAQT01000008.1"/>
</dbReference>
<dbReference type="SFLD" id="SFLDS00029">
    <property type="entry name" value="Radical_SAM"/>
    <property type="match status" value="1"/>
</dbReference>
<evidence type="ECO:0008006" key="8">
    <source>
        <dbReference type="Google" id="ProtNLM"/>
    </source>
</evidence>
<dbReference type="InterPro" id="IPR007197">
    <property type="entry name" value="rSAM"/>
</dbReference>
<dbReference type="CDD" id="cd01335">
    <property type="entry name" value="Radical_SAM"/>
    <property type="match status" value="1"/>
</dbReference>
<dbReference type="GO" id="GO:0051536">
    <property type="term" value="F:iron-sulfur cluster binding"/>
    <property type="evidence" value="ECO:0007669"/>
    <property type="project" value="UniProtKB-KW"/>
</dbReference>
<dbReference type="OrthoDB" id="9800840at2"/>
<evidence type="ECO:0000313" key="7">
    <source>
        <dbReference type="Proteomes" id="UP000037939"/>
    </source>
</evidence>
<keyword evidence="3" id="KW-0479">Metal-binding</keyword>
<accession>A0A0N0XL17</accession>
<comment type="cofactor">
    <cofactor evidence="1">
        <name>[4Fe-4S] cluster</name>
        <dbReference type="ChEBI" id="CHEBI:49883"/>
    </cofactor>
</comment>
<evidence type="ECO:0000256" key="5">
    <source>
        <dbReference type="ARBA" id="ARBA00023014"/>
    </source>
</evidence>
<evidence type="ECO:0000256" key="3">
    <source>
        <dbReference type="ARBA" id="ARBA00022723"/>
    </source>
</evidence>
<dbReference type="Gene3D" id="3.20.20.70">
    <property type="entry name" value="Aldolase class I"/>
    <property type="match status" value="1"/>
</dbReference>
<keyword evidence="7" id="KW-1185">Reference proteome</keyword>
<dbReference type="GO" id="GO:0046872">
    <property type="term" value="F:metal ion binding"/>
    <property type="evidence" value="ECO:0007669"/>
    <property type="project" value="UniProtKB-KW"/>
</dbReference>
<evidence type="ECO:0000256" key="2">
    <source>
        <dbReference type="ARBA" id="ARBA00022691"/>
    </source>
</evidence>
<keyword evidence="2" id="KW-0949">S-adenosyl-L-methionine</keyword>
<keyword evidence="5" id="KW-0411">Iron-sulfur</keyword>
<dbReference type="Proteomes" id="UP000037939">
    <property type="component" value="Unassembled WGS sequence"/>
</dbReference>
<sequence length="294" mass="31861">MADVIPLQPVGAPTVLRTDDHARDSAGFTYVYPVISRRAGGVSIGINLNPNNACNWACVYCQVPDLQRGGPPPINLAQLEDELRAMLTQIVHGDFMQTRVPENARRINDVAFSGNGEPTMSPEFGAALVVVERQLASFGLLGQIKLVVISNGSQMYKPEVLQVVEHIGRINGELWFKIDRAPQDGFSAVNQVQLKRDAVARHLVAASARCATWIQTCMFAVDGQLPDEAELAAYVQFVGQLKQQAPGLHGVLLYGLARPSLQPMAPRLSAADADWMQALAARIATQGLEVKLSV</sequence>
<dbReference type="PATRIC" id="fig|857265.3.peg.2166"/>
<dbReference type="EMBL" id="LAQT01000008">
    <property type="protein sequence ID" value="KPC52920.1"/>
    <property type="molecule type" value="Genomic_DNA"/>
</dbReference>
<dbReference type="AlphaFoldDB" id="A0A0N0XL17"/>
<dbReference type="SUPFAM" id="SSF102114">
    <property type="entry name" value="Radical SAM enzymes"/>
    <property type="match status" value="1"/>
</dbReference>
<dbReference type="GO" id="GO:0003824">
    <property type="term" value="F:catalytic activity"/>
    <property type="evidence" value="ECO:0007669"/>
    <property type="project" value="InterPro"/>
</dbReference>
<dbReference type="InterPro" id="IPR013785">
    <property type="entry name" value="Aldolase_TIM"/>
</dbReference>
<comment type="caution">
    <text evidence="6">The sequence shown here is derived from an EMBL/GenBank/DDBJ whole genome shotgun (WGS) entry which is preliminary data.</text>
</comment>
<evidence type="ECO:0000256" key="1">
    <source>
        <dbReference type="ARBA" id="ARBA00001966"/>
    </source>
</evidence>
<dbReference type="InterPro" id="IPR058240">
    <property type="entry name" value="rSAM_sf"/>
</dbReference>
<dbReference type="STRING" id="857265.WG78_10535"/>
<protein>
    <recommendedName>
        <fullName evidence="8">Radical SAM superfamily protein</fullName>
    </recommendedName>
</protein>
<organism evidence="6 7">
    <name type="scientific">Amantichitinum ursilacus</name>
    <dbReference type="NCBI Taxonomy" id="857265"/>
    <lineage>
        <taxon>Bacteria</taxon>
        <taxon>Pseudomonadati</taxon>
        <taxon>Pseudomonadota</taxon>
        <taxon>Betaproteobacteria</taxon>
        <taxon>Neisseriales</taxon>
        <taxon>Chitinibacteraceae</taxon>
        <taxon>Amantichitinum</taxon>
    </lineage>
</organism>
<keyword evidence="4" id="KW-0408">Iron</keyword>
<evidence type="ECO:0000313" key="6">
    <source>
        <dbReference type="EMBL" id="KPC52920.1"/>
    </source>
</evidence>
<proteinExistence type="predicted"/>
<gene>
    <name evidence="6" type="ORF">WG78_10535</name>
</gene>